<dbReference type="PROSITE" id="PS50020">
    <property type="entry name" value="WW_DOMAIN_2"/>
    <property type="match status" value="2"/>
</dbReference>
<sequence length="1854" mass="196825">MNSLMYSPVFIAALLLLYNINTAAAGSACHYSDEKCRHDIKTRSSCGHWEDEGGCPSGYPVSDGDTSYCWGLMVHVWCWACAEGYRDVGNECIFCLAGKSSTYGQTSCTDCGLGTYSGNGEMCTKCPSGKYSDQPGQPFACKDCATQKGGGSVHWFSDAETMNMHDCSHCPSGQIVNEAGDGCEACTDGKYVEAINPKCWPCSPGKSSGSAVGMPDHSTCSDCPAGKFSSAGGVCEDCTAGKYSKSGQELDCIPCSPGEYSSGTTADYDATVCQHCPAGKKSNEGNSEFGSTHCVYCNAGKYSGIKSSACTFCDPGKTSNGTDLTTGEYVSVGEHKPNDANVGGPVSCFKCGAGKYTNAQKKNLCVNCDAGSYSVVGATVCTLCQVSDTYGPGHVSDAGSPDCSPCPAGTKSEDNVCRNCTKGEYSTEGSEECLKCKPGTYYPRNGTSVCWDCPVNTYQEKFGKGMCDACPEGKTSGGGDVLCSACPLGTWSDPAATSDGGTDGSCWPCGAGQRVKNNRCQDCDAGRYSNAPAGWADFVVDGVTIAAAERDYGNGCADFGACGLTGNYQCSYCDPGSDTNMQTGVTSCTVCSQGKYKYEPNEICEWCPAGKAAGGPDGDFKMSEASFCLSCVPGKKSGPGPDGHTEQSGATSCAACPNGRYSNVERAADCTVCDEGKYALSESGNGAIACSLCQTGRYNNAVEQSVCSDCGTGKYQTSYGATDCDDCTAGKYTDTEGNTFCTYCNQPTGSTSGSISAPGATSCTKCPPGSFSGIEPGVTFCQSCEGGKYTVEEGKRSCDSCEEGKYAPDPNADADLPPDFTSYPTVSPTKAPTTSTPTLPGTTAAPAAATNAPTSAPTATATSSPTMGPTAWSLEPQPNGAAQCTLCGVGKFSRDGKSQCDLCPPGRWTPASDETPGGEGTAASSLNYLKASCTECEVGKYSSISRASCTPCENPDLANQVYTSWAEVGSDTCYYLHTAEAFYECPKSTGMKRAFDPTTMTYEDTDKESHCRWYFIDDFTGQDFSASIEGLNANEGDPSPFIDGVADSCGNYTICKSDPTDDDEDRYTIACQDCAEGYVSAGTHTFGTNNGACSEKTVQRYCYRPTQLDLCPPDTTCQYWYKGSDETNSKDGDEENGGNVSPFFDPDVETSPDDPYPATACESYKVCGFDVKTSTESSKPNGNYLNVVCEQCQQGFISVTGEEKTFDANDDSEYGESSTCPGSYPTTCMNVASDFHTCPKCQLGETGAGCQRRLREWAEEQLEVSKALAILDAQKKTLRGSHDDAERELGFDFGDACTTCSCTGTNILSPCSLSDNCESSKSSCQSNYCTCKSAIPDVPDPDDINTDPGEYTVQCKYLYSTWKGEDLDEDDPELWDTEWDSKGAGIKSPFNNVENKDDPCEYYKLCQFETKYGGNLDEYHIACGKCRESDDYYMAIDFEESQVKDDEGWMCDNVNPGATHCYHWPKSAYEQHFIANDHDCNSITFNPKQTNKCHYWKGADANGGDFVQSSGGSAKEGPFGISCGSYKVCAFDAANGEIDNYYLQCNSCAAGYAMVSKDTTNTTAKDKGCVGPGFLQPGYIITECVKATDAPSVAPTDRPTGPVTDAPTPTATDAPSAAGGGGVEEKLTDPVMLGGVGGGALLLILLVAYMMKAKKQGKQGGRDIYDQRDTEGSGFEMSNPMGEKSEKKEKKEKKGKKGKKEKKEKQKRTSKKDRRGEKEEKFGAGSPPPPPSPPAETPSPKVGGAPLPPPPPPPPKPDTPKDDSKDWVPKKDPNTGQTFFYNRKTKAVSWTPPNAKGGAAPPPPPPPAPPKPASPVLKKVWSKHRDESSGYDYFIHSENGESRWEQPKNFPYED</sequence>
<reference evidence="6" key="1">
    <citation type="journal article" date="2023" name="Commun. Biol.">
        <title>Genome analysis of Parmales, the sister group of diatoms, reveals the evolutionary specialization of diatoms from phago-mixotrophs to photoautotrophs.</title>
        <authorList>
            <person name="Ban H."/>
            <person name="Sato S."/>
            <person name="Yoshikawa S."/>
            <person name="Yamada K."/>
            <person name="Nakamura Y."/>
            <person name="Ichinomiya M."/>
            <person name="Sato N."/>
            <person name="Blanc-Mathieu R."/>
            <person name="Endo H."/>
            <person name="Kuwata A."/>
            <person name="Ogata H."/>
        </authorList>
    </citation>
    <scope>NUCLEOTIDE SEQUENCE [LARGE SCALE GENOMIC DNA]</scope>
    <source>
        <strain evidence="6">NIES 3700</strain>
    </source>
</reference>
<dbReference type="CDD" id="cd00201">
    <property type="entry name" value="WW"/>
    <property type="match status" value="1"/>
</dbReference>
<dbReference type="Proteomes" id="UP001165122">
    <property type="component" value="Unassembled WGS sequence"/>
</dbReference>
<feature type="compositionally biased region" description="Pro residues" evidence="1">
    <location>
        <begin position="1746"/>
        <end position="1757"/>
    </location>
</feature>
<dbReference type="SUPFAM" id="SSF57184">
    <property type="entry name" value="Growth factor receptor domain"/>
    <property type="match status" value="5"/>
</dbReference>
<dbReference type="PROSITE" id="PS01159">
    <property type="entry name" value="WW_DOMAIN_1"/>
    <property type="match status" value="1"/>
</dbReference>
<keyword evidence="3" id="KW-0732">Signal</keyword>
<keyword evidence="2" id="KW-0812">Transmembrane</keyword>
<dbReference type="SMART" id="SM01411">
    <property type="entry name" value="Ephrin_rec_like"/>
    <property type="match status" value="13"/>
</dbReference>
<feature type="domain" description="WW" evidence="4">
    <location>
        <begin position="1761"/>
        <end position="1795"/>
    </location>
</feature>
<comment type="caution">
    <text evidence="5">The sequence shown here is derived from an EMBL/GenBank/DDBJ whole genome shotgun (WGS) entry which is preliminary data.</text>
</comment>
<evidence type="ECO:0000256" key="1">
    <source>
        <dbReference type="SAM" id="MobiDB-lite"/>
    </source>
</evidence>
<feature type="signal peptide" evidence="3">
    <location>
        <begin position="1"/>
        <end position="25"/>
    </location>
</feature>
<dbReference type="Gene3D" id="2.20.70.10">
    <property type="match status" value="2"/>
</dbReference>
<feature type="domain" description="WW" evidence="4">
    <location>
        <begin position="1815"/>
        <end position="1849"/>
    </location>
</feature>
<keyword evidence="6" id="KW-1185">Reference proteome</keyword>
<evidence type="ECO:0000313" key="5">
    <source>
        <dbReference type="EMBL" id="GMI18344.1"/>
    </source>
</evidence>
<keyword evidence="2" id="KW-0472">Membrane</keyword>
<dbReference type="PANTHER" id="PTHR46967:SF2">
    <property type="entry name" value="SUSHI, VON WILLEBRAND FACTOR TYPE A, EGF AND PENTRAXIN DOMAIN-CONTAINING PROTEIN 1-LIKE"/>
    <property type="match status" value="1"/>
</dbReference>
<feature type="chain" id="PRO_5040883472" description="WW domain-containing protein" evidence="3">
    <location>
        <begin position="26"/>
        <end position="1854"/>
    </location>
</feature>
<keyword evidence="2" id="KW-1133">Transmembrane helix</keyword>
<feature type="region of interest" description="Disordered" evidence="1">
    <location>
        <begin position="1590"/>
        <end position="1623"/>
    </location>
</feature>
<dbReference type="SUPFAM" id="SSF51045">
    <property type="entry name" value="WW domain"/>
    <property type="match status" value="1"/>
</dbReference>
<protein>
    <recommendedName>
        <fullName evidence="4">WW domain-containing protein</fullName>
    </recommendedName>
</protein>
<feature type="region of interest" description="Disordered" evidence="1">
    <location>
        <begin position="1655"/>
        <end position="1854"/>
    </location>
</feature>
<feature type="region of interest" description="Disordered" evidence="1">
    <location>
        <begin position="808"/>
        <end position="875"/>
    </location>
</feature>
<accession>A0A9W7FU85</accession>
<dbReference type="OrthoDB" id="196926at2759"/>
<gene>
    <name evidence="5" type="ORF">TrLO_g7888</name>
</gene>
<name>A0A9W7FU85_9STRA</name>
<organism evidence="5 6">
    <name type="scientific">Triparma laevis f. longispina</name>
    <dbReference type="NCBI Taxonomy" id="1714387"/>
    <lineage>
        <taxon>Eukaryota</taxon>
        <taxon>Sar</taxon>
        <taxon>Stramenopiles</taxon>
        <taxon>Ochrophyta</taxon>
        <taxon>Bolidophyceae</taxon>
        <taxon>Parmales</taxon>
        <taxon>Triparmaceae</taxon>
        <taxon>Triparma</taxon>
    </lineage>
</organism>
<feature type="region of interest" description="Disordered" evidence="1">
    <location>
        <begin position="1126"/>
        <end position="1151"/>
    </location>
</feature>
<feature type="compositionally biased region" description="Pro residues" evidence="1">
    <location>
        <begin position="1800"/>
        <end position="1813"/>
    </location>
</feature>
<dbReference type="Pfam" id="PF07699">
    <property type="entry name" value="Ephrin_rec_like"/>
    <property type="match status" value="1"/>
</dbReference>
<dbReference type="InterPro" id="IPR011641">
    <property type="entry name" value="Tyr-kin_ephrin_A/B_rcpt-like"/>
</dbReference>
<dbReference type="SMART" id="SM00456">
    <property type="entry name" value="WW"/>
    <property type="match status" value="2"/>
</dbReference>
<feature type="compositionally biased region" description="Basic and acidic residues" evidence="1">
    <location>
        <begin position="1758"/>
        <end position="1773"/>
    </location>
</feature>
<dbReference type="Pfam" id="PF00397">
    <property type="entry name" value="WW"/>
    <property type="match status" value="1"/>
</dbReference>
<feature type="compositionally biased region" description="Basic residues" evidence="1">
    <location>
        <begin position="1690"/>
        <end position="1713"/>
    </location>
</feature>
<dbReference type="InterPro" id="IPR001202">
    <property type="entry name" value="WW_dom"/>
</dbReference>
<dbReference type="Gene3D" id="2.10.50.10">
    <property type="entry name" value="Tumor Necrosis Factor Receptor, subunit A, domain 2"/>
    <property type="match status" value="4"/>
</dbReference>
<dbReference type="InterPro" id="IPR009030">
    <property type="entry name" value="Growth_fac_rcpt_cys_sf"/>
</dbReference>
<feature type="compositionally biased region" description="Pro residues" evidence="1">
    <location>
        <begin position="1726"/>
        <end position="1737"/>
    </location>
</feature>
<evidence type="ECO:0000259" key="4">
    <source>
        <dbReference type="PROSITE" id="PS50020"/>
    </source>
</evidence>
<proteinExistence type="predicted"/>
<dbReference type="InterPro" id="IPR036020">
    <property type="entry name" value="WW_dom_sf"/>
</dbReference>
<dbReference type="EMBL" id="BRXW01000331">
    <property type="protein sequence ID" value="GMI18344.1"/>
    <property type="molecule type" value="Genomic_DNA"/>
</dbReference>
<evidence type="ECO:0000256" key="3">
    <source>
        <dbReference type="SAM" id="SignalP"/>
    </source>
</evidence>
<evidence type="ECO:0000256" key="2">
    <source>
        <dbReference type="SAM" id="Phobius"/>
    </source>
</evidence>
<feature type="compositionally biased region" description="Low complexity" evidence="1">
    <location>
        <begin position="1599"/>
        <end position="1617"/>
    </location>
</feature>
<feature type="compositionally biased region" description="Basic and acidic residues" evidence="1">
    <location>
        <begin position="1660"/>
        <end position="1671"/>
    </location>
</feature>
<evidence type="ECO:0000313" key="6">
    <source>
        <dbReference type="Proteomes" id="UP001165122"/>
    </source>
</evidence>
<dbReference type="SMR" id="A0A9W7FU85"/>
<dbReference type="PANTHER" id="PTHR46967">
    <property type="entry name" value="INSULIN-LIKE GROWTH FACTOR BINDING PROTEIN,N-TERMINAL"/>
    <property type="match status" value="1"/>
</dbReference>
<dbReference type="PRINTS" id="PR01217">
    <property type="entry name" value="PRICHEXTENSN"/>
</dbReference>
<feature type="transmembrane region" description="Helical" evidence="2">
    <location>
        <begin position="1631"/>
        <end position="1651"/>
    </location>
</feature>
<feature type="compositionally biased region" description="Low complexity" evidence="1">
    <location>
        <begin position="808"/>
        <end position="871"/>
    </location>
</feature>